<evidence type="ECO:0000256" key="1">
    <source>
        <dbReference type="ARBA" id="ARBA00022598"/>
    </source>
</evidence>
<dbReference type="GO" id="GO:0004812">
    <property type="term" value="F:aminoacyl-tRNA ligase activity"/>
    <property type="evidence" value="ECO:0007669"/>
    <property type="project" value="InterPro"/>
</dbReference>
<dbReference type="SUPFAM" id="SSF56235">
    <property type="entry name" value="N-terminal nucleophile aminohydrolases (Ntn hydrolases)"/>
    <property type="match status" value="1"/>
</dbReference>
<dbReference type="GO" id="GO:0016811">
    <property type="term" value="F:hydrolase activity, acting on carbon-nitrogen (but not peptide) bonds, in linear amides"/>
    <property type="evidence" value="ECO:0007669"/>
    <property type="project" value="UniProtKB-ARBA"/>
</dbReference>
<protein>
    <recommendedName>
        <fullName evidence="11">Aminoacyl-transfer RNA synthetases class-II family profile domain-containing protein</fullName>
    </recommendedName>
</protein>
<evidence type="ECO:0008006" key="11">
    <source>
        <dbReference type="Google" id="ProtNLM"/>
    </source>
</evidence>
<dbReference type="PANTHER" id="PTHR10188">
    <property type="entry name" value="L-ASPARAGINASE"/>
    <property type="match status" value="1"/>
</dbReference>
<evidence type="ECO:0000256" key="3">
    <source>
        <dbReference type="ARBA" id="ARBA00022840"/>
    </source>
</evidence>
<dbReference type="Proteomes" id="UP000286045">
    <property type="component" value="Unassembled WGS sequence"/>
</dbReference>
<evidence type="ECO:0000256" key="5">
    <source>
        <dbReference type="PIRSR" id="PIRSR600246-3"/>
    </source>
</evidence>
<keyword evidence="2" id="KW-0547">Nucleotide-binding</keyword>
<evidence type="ECO:0000259" key="7">
    <source>
        <dbReference type="PROSITE" id="PS50862"/>
    </source>
</evidence>
<feature type="active site" description="Nucleophile" evidence="4">
    <location>
        <position position="199"/>
    </location>
</feature>
<dbReference type="PROSITE" id="PS51084">
    <property type="entry name" value="HIT_2"/>
    <property type="match status" value="1"/>
</dbReference>
<evidence type="ECO:0000259" key="8">
    <source>
        <dbReference type="PROSITE" id="PS51084"/>
    </source>
</evidence>
<keyword evidence="3" id="KW-0067">ATP-binding</keyword>
<dbReference type="GO" id="GO:0006418">
    <property type="term" value="P:tRNA aminoacylation for protein translation"/>
    <property type="evidence" value="ECO:0007669"/>
    <property type="project" value="InterPro"/>
</dbReference>
<accession>A0A439D3H4</accession>
<evidence type="ECO:0000313" key="10">
    <source>
        <dbReference type="Proteomes" id="UP000286045"/>
    </source>
</evidence>
<proteinExistence type="predicted"/>
<dbReference type="Pfam" id="PF01230">
    <property type="entry name" value="HIT"/>
    <property type="match status" value="1"/>
</dbReference>
<dbReference type="Gene3D" id="3.30.930.10">
    <property type="entry name" value="Bira Bifunctional Protein, Domain 2"/>
    <property type="match status" value="1"/>
</dbReference>
<evidence type="ECO:0000256" key="6">
    <source>
        <dbReference type="PROSITE-ProRule" id="PRU00464"/>
    </source>
</evidence>
<dbReference type="PROSITE" id="PS50862">
    <property type="entry name" value="AA_TRNA_LIGASE_II"/>
    <property type="match status" value="1"/>
</dbReference>
<dbReference type="InterPro" id="IPR000246">
    <property type="entry name" value="Peptidase_T2"/>
</dbReference>
<evidence type="ECO:0000256" key="2">
    <source>
        <dbReference type="ARBA" id="ARBA00022741"/>
    </source>
</evidence>
<evidence type="ECO:0000313" key="9">
    <source>
        <dbReference type="EMBL" id="RWA08957.1"/>
    </source>
</evidence>
<dbReference type="SUPFAM" id="SSF55681">
    <property type="entry name" value="Class II aaRS and biotin synthetases"/>
    <property type="match status" value="1"/>
</dbReference>
<dbReference type="Pfam" id="PF00152">
    <property type="entry name" value="tRNA-synt_2"/>
    <property type="match status" value="1"/>
</dbReference>
<dbReference type="InterPro" id="IPR045864">
    <property type="entry name" value="aa-tRNA-synth_II/BPL/LPL"/>
</dbReference>
<feature type="domain" description="HIT" evidence="8">
    <location>
        <begin position="407"/>
        <end position="510"/>
    </location>
</feature>
<dbReference type="STRING" id="363999.A0A439D3H4"/>
<dbReference type="Gene3D" id="3.60.20.30">
    <property type="entry name" value="(Glycosyl)asparaginase"/>
    <property type="match status" value="1"/>
</dbReference>
<gene>
    <name evidence="9" type="ORF">EKO27_g6154</name>
</gene>
<dbReference type="Gene3D" id="3.30.428.10">
    <property type="entry name" value="HIT-like"/>
    <property type="match status" value="1"/>
</dbReference>
<evidence type="ECO:0000256" key="4">
    <source>
        <dbReference type="PIRSR" id="PIRSR600246-1"/>
    </source>
</evidence>
<comment type="caution">
    <text evidence="9">The sequence shown here is derived from an EMBL/GenBank/DDBJ whole genome shotgun (WGS) entry which is preliminary data.</text>
</comment>
<comment type="caution">
    <text evidence="6">Lacks conserved residue(s) required for the propagation of feature annotation.</text>
</comment>
<dbReference type="GO" id="GO:0005524">
    <property type="term" value="F:ATP binding"/>
    <property type="evidence" value="ECO:0007669"/>
    <property type="project" value="InterPro"/>
</dbReference>
<dbReference type="PANTHER" id="PTHR10188:SF6">
    <property type="entry name" value="N(4)-(BETA-N-ACETYLGLUCOSAMINYL)-L-ASPARAGINASE"/>
    <property type="match status" value="1"/>
</dbReference>
<dbReference type="InterPro" id="IPR036265">
    <property type="entry name" value="HIT-like_sf"/>
</dbReference>
<keyword evidence="10" id="KW-1185">Reference proteome</keyword>
<dbReference type="EMBL" id="RYZI01000176">
    <property type="protein sequence ID" value="RWA08957.1"/>
    <property type="molecule type" value="Genomic_DNA"/>
</dbReference>
<feature type="domain" description="Aminoacyl-transfer RNA synthetases class-II family profile" evidence="7">
    <location>
        <begin position="672"/>
        <end position="906"/>
    </location>
</feature>
<reference evidence="9 10" key="1">
    <citation type="submission" date="2018-12" db="EMBL/GenBank/DDBJ databases">
        <title>Draft genome sequence of Xylaria grammica IHI A82.</title>
        <authorList>
            <person name="Buettner E."/>
            <person name="Kellner H."/>
        </authorList>
    </citation>
    <scope>NUCLEOTIDE SEQUENCE [LARGE SCALE GENOMIC DNA]</scope>
    <source>
        <strain evidence="9 10">IHI A82</strain>
    </source>
</reference>
<sequence length="915" mass="100388">MLRSEHSLLRLCLIRAGKAHKHTPYPPSIPKYNLESHVPHIVSFSNLVHLPNPTVMTTPTTLTKMAGGWRFVLHGGCAETCPDAARQQHILRNLQEVSEIVSDRLAKRVKARDVVALAVSALEDRPVFNVTQDGVHQLEAVIVDGASSDYGAVGCTEQTKNPILVAHSLSYHFTTPFPKAHWDQTTESGQREADLEMGTVGAVVLDSHGHIAAGGSMGGPAGKMNGRIGGTAILGAGLYADTQLGVVCSGSGDQIFKHSVAAQVAKYHTSGTSLREAARQALIGVAAAGTSCALAAVDAEGNIVIEYDVKNGSVLCQHYEVERCALVTEGNNCLSLIPLHGLTKDWKPIISDLKEFHETFPGYVSSKDGPMIAADTLDDVCLKVQKASGLTTPFNYRFDGDPCNTNLFSRIIRGELGQYRVWENEDHVAFLTPFANTPGFTVLVPRRHLPSDIFSIDKASFRKLMTAAHRVAAHLKDAFGVSRCGMIFEGFEIDYAHVKLIPIHTADVTYAPYSASGPSPAAPITTVAPFQETYQGYVSSLSGPLCKDTESLAVSTLKMRSKHHVKTHILPPRSWGCPSSHRTTVLQHPWYQKLFFTQDAIFHASVAFFQKRLGYKYCFVPVTTNAVNSPMGLGSDSDPVPILFLGQKTHLADSMQFSLEYFLRIADGVPGVYYINTSFRGEDPDAMHLNQFYHVECELLGPFSEGIRVAETYVTNLVSTLLQDHKELVETVAGTTDHLVAFLEHHRSHDCKLSQITVDDALGLPIMDATCWKYILAPDPSRGRTITRAGELKLIEHFGGPVWLTEMDHLGGPFYQAFTDETRQKARCADLLLGNGEVLGLGERHVSAEHVRAALRQYEIPPGGYAWYGEIREQKAILTTGWGMGVERFLAWVFRHDDIRDMAIIPRMKGLSFAP</sequence>
<feature type="site" description="Cleavage; by autolysis" evidence="5">
    <location>
        <begin position="198"/>
        <end position="199"/>
    </location>
</feature>
<dbReference type="InterPro" id="IPR011146">
    <property type="entry name" value="HIT-like"/>
</dbReference>
<dbReference type="InterPro" id="IPR004364">
    <property type="entry name" value="Aa-tRNA-synt_II"/>
</dbReference>
<dbReference type="InterPro" id="IPR029055">
    <property type="entry name" value="Ntn_hydrolases_N"/>
</dbReference>
<organism evidence="9 10">
    <name type="scientific">Xylaria grammica</name>
    <dbReference type="NCBI Taxonomy" id="363999"/>
    <lineage>
        <taxon>Eukaryota</taxon>
        <taxon>Fungi</taxon>
        <taxon>Dikarya</taxon>
        <taxon>Ascomycota</taxon>
        <taxon>Pezizomycotina</taxon>
        <taxon>Sordariomycetes</taxon>
        <taxon>Xylariomycetidae</taxon>
        <taxon>Xylariales</taxon>
        <taxon>Xylariaceae</taxon>
        <taxon>Xylaria</taxon>
    </lineage>
</organism>
<dbReference type="AlphaFoldDB" id="A0A439D3H4"/>
<dbReference type="InterPro" id="IPR006195">
    <property type="entry name" value="aa-tRNA-synth_II"/>
</dbReference>
<dbReference type="Pfam" id="PF01112">
    <property type="entry name" value="Asparaginase_2"/>
    <property type="match status" value="2"/>
</dbReference>
<name>A0A439D3H4_9PEZI</name>
<keyword evidence="1" id="KW-0436">Ligase</keyword>
<dbReference type="SUPFAM" id="SSF54197">
    <property type="entry name" value="HIT-like"/>
    <property type="match status" value="1"/>
</dbReference>